<feature type="region of interest" description="Disordered" evidence="1">
    <location>
        <begin position="120"/>
        <end position="160"/>
    </location>
</feature>
<feature type="region of interest" description="Disordered" evidence="1">
    <location>
        <begin position="1"/>
        <end position="90"/>
    </location>
</feature>
<dbReference type="AlphaFoldDB" id="A0A8T0QKH8"/>
<dbReference type="EMBL" id="CM029049">
    <property type="protein sequence ID" value="KAG2570804.1"/>
    <property type="molecule type" value="Genomic_DNA"/>
</dbReference>
<protein>
    <submittedName>
        <fullName evidence="2">Uncharacterized protein</fullName>
    </submittedName>
</protein>
<dbReference type="Proteomes" id="UP000823388">
    <property type="component" value="Chromosome 7K"/>
</dbReference>
<organism evidence="2 3">
    <name type="scientific">Panicum virgatum</name>
    <name type="common">Blackwell switchgrass</name>
    <dbReference type="NCBI Taxonomy" id="38727"/>
    <lineage>
        <taxon>Eukaryota</taxon>
        <taxon>Viridiplantae</taxon>
        <taxon>Streptophyta</taxon>
        <taxon>Embryophyta</taxon>
        <taxon>Tracheophyta</taxon>
        <taxon>Spermatophyta</taxon>
        <taxon>Magnoliopsida</taxon>
        <taxon>Liliopsida</taxon>
        <taxon>Poales</taxon>
        <taxon>Poaceae</taxon>
        <taxon>PACMAD clade</taxon>
        <taxon>Panicoideae</taxon>
        <taxon>Panicodae</taxon>
        <taxon>Paniceae</taxon>
        <taxon>Panicinae</taxon>
        <taxon>Panicum</taxon>
        <taxon>Panicum sect. Hiantes</taxon>
    </lineage>
</organism>
<evidence type="ECO:0000256" key="1">
    <source>
        <dbReference type="SAM" id="MobiDB-lite"/>
    </source>
</evidence>
<gene>
    <name evidence="2" type="ORF">PVAP13_7KG004645</name>
</gene>
<keyword evidence="3" id="KW-1185">Reference proteome</keyword>
<reference evidence="2" key="1">
    <citation type="submission" date="2020-05" db="EMBL/GenBank/DDBJ databases">
        <title>WGS assembly of Panicum virgatum.</title>
        <authorList>
            <person name="Lovell J.T."/>
            <person name="Jenkins J."/>
            <person name="Shu S."/>
            <person name="Juenger T.E."/>
            <person name="Schmutz J."/>
        </authorList>
    </citation>
    <scope>NUCLEOTIDE SEQUENCE</scope>
    <source>
        <strain evidence="2">AP13</strain>
    </source>
</reference>
<feature type="compositionally biased region" description="Pro residues" evidence="1">
    <location>
        <begin position="42"/>
        <end position="66"/>
    </location>
</feature>
<name>A0A8T0QKH8_PANVG</name>
<evidence type="ECO:0000313" key="2">
    <source>
        <dbReference type="EMBL" id="KAG2570804.1"/>
    </source>
</evidence>
<sequence length="220" mass="23954">MGQVVGQRKTPLPRKSPIQYKSRFWPTRPQPRARKKRAFFPPDTPPLPSRYPYPPVPSSPTPPPLPCTGDPLQRRRPGLPASLLRADSRPHLRRNRAAVAVSEGAPAAPLLLCRAAARTQTARSRRLSPESNTPPHQSDASRVSRAGRTGSSDPSSAEARGSNLLRSSFACAAASVVPGLSLVAGRSPRSIMEWRDSFLDLVVTSLSLLLPMAYSSFMYL</sequence>
<accession>A0A8T0QKH8</accession>
<evidence type="ECO:0000313" key="3">
    <source>
        <dbReference type="Proteomes" id="UP000823388"/>
    </source>
</evidence>
<feature type="compositionally biased region" description="Polar residues" evidence="1">
    <location>
        <begin position="129"/>
        <end position="141"/>
    </location>
</feature>
<comment type="caution">
    <text evidence="2">The sequence shown here is derived from an EMBL/GenBank/DDBJ whole genome shotgun (WGS) entry which is preliminary data.</text>
</comment>
<proteinExistence type="predicted"/>